<keyword evidence="2" id="KW-0934">Plastid</keyword>
<organism evidence="2">
    <name type="scientific">Chondria sp.</name>
    <name type="common">in: red algae</name>
    <dbReference type="NCBI Taxonomy" id="1982705"/>
    <lineage>
        <taxon>Eukaryota</taxon>
        <taxon>Rhodophyta</taxon>
        <taxon>Florideophyceae</taxon>
        <taxon>Rhodymeniophycidae</taxon>
        <taxon>Ceramiales</taxon>
        <taxon>Rhodomelaceae</taxon>
        <taxon>Chondrieae</taxon>
        <taxon>Chondria</taxon>
    </lineage>
</organism>
<dbReference type="InterPro" id="IPR051790">
    <property type="entry name" value="Cytochrome_c-biogenesis_DsbD"/>
</dbReference>
<keyword evidence="1" id="KW-1133">Transmembrane helix</keyword>
<dbReference type="EMBL" id="MF101429">
    <property type="protein sequence ID" value="ARW63654.1"/>
    <property type="molecule type" value="Genomic_DNA"/>
</dbReference>
<feature type="transmembrane region" description="Helical" evidence="1">
    <location>
        <begin position="150"/>
        <end position="175"/>
    </location>
</feature>
<feature type="transmembrane region" description="Helical" evidence="1">
    <location>
        <begin position="105"/>
        <end position="129"/>
    </location>
</feature>
<feature type="transmembrane region" description="Helical" evidence="1">
    <location>
        <begin position="35"/>
        <end position="65"/>
    </location>
</feature>
<keyword evidence="2" id="KW-0150">Chloroplast</keyword>
<dbReference type="PANTHER" id="PTHR31272:SF9">
    <property type="entry name" value="BLL1027 PROTEIN"/>
    <property type="match status" value="1"/>
</dbReference>
<evidence type="ECO:0000313" key="2">
    <source>
        <dbReference type="EMBL" id="ARW63654.1"/>
    </source>
</evidence>
<proteinExistence type="predicted"/>
<reference evidence="2" key="1">
    <citation type="journal article" date="2017" name="J. Phycol.">
        <title>Analysis of chloroplast genomes and a supermatrix inform reclassification of the Rhodomelaceae (Rhodophyta).</title>
        <authorList>
            <person name="Diaz-Tapia P."/>
            <person name="Maggs C.A."/>
            <person name="West J.A."/>
            <person name="Verbruggen H."/>
        </authorList>
    </citation>
    <scope>NUCLEOTIDE SEQUENCE</scope>
    <source>
        <strain evidence="2">PD620</strain>
    </source>
</reference>
<dbReference type="PANTHER" id="PTHR31272">
    <property type="entry name" value="CYTOCHROME C-TYPE BIOGENESIS PROTEIN HI_1454-RELATED"/>
    <property type="match status" value="1"/>
</dbReference>
<keyword evidence="1" id="KW-0472">Membrane</keyword>
<geneLocation type="chloroplast" evidence="2"/>
<gene>
    <name evidence="2" type="primary">dsbD</name>
</gene>
<sequence>MIYLHNLFDQYQIFVYLSYQSIYKLFFLNYSDINFLLFIILLILGCLTILTPCFVSLLPVVLTYIYSNQSYNFNKYLFVLGVMTSTLFILLLSNVVNLYPLYSKLPIFSSVLLILISLNLMQIINLTFIPSLLYTRMDHINSNHLNMQSYIVGLITGVSSLPCNTSIILLIVFLLKQLDNLSFLYILIYLLGCLLPLLLITNIQIDYKKFNLLFQFWESVFPVSGSFLLFFSFLILLRSLFL</sequence>
<protein>
    <submittedName>
        <fullName evidence="2">Thiol:disulfide interchange protein</fullName>
    </submittedName>
</protein>
<dbReference type="AlphaFoldDB" id="A0A1Z1MD24"/>
<keyword evidence="1" id="KW-0812">Transmembrane</keyword>
<feature type="transmembrane region" description="Helical" evidence="1">
    <location>
        <begin position="181"/>
        <end position="200"/>
    </location>
</feature>
<feature type="transmembrane region" description="Helical" evidence="1">
    <location>
        <begin position="220"/>
        <end position="241"/>
    </location>
</feature>
<evidence type="ECO:0000256" key="1">
    <source>
        <dbReference type="SAM" id="Phobius"/>
    </source>
</evidence>
<accession>A0A1Z1MD24</accession>
<feature type="transmembrane region" description="Helical" evidence="1">
    <location>
        <begin position="77"/>
        <end position="99"/>
    </location>
</feature>
<name>A0A1Z1MD24_9FLOR</name>